<dbReference type="InterPro" id="IPR000073">
    <property type="entry name" value="AB_hydrolase_1"/>
</dbReference>
<organism evidence="3 5">
    <name type="scientific">Amycolatopsis azurea DSM 43854</name>
    <dbReference type="NCBI Taxonomy" id="1238180"/>
    <lineage>
        <taxon>Bacteria</taxon>
        <taxon>Bacillati</taxon>
        <taxon>Actinomycetota</taxon>
        <taxon>Actinomycetes</taxon>
        <taxon>Pseudonocardiales</taxon>
        <taxon>Pseudonocardiaceae</taxon>
        <taxon>Amycolatopsis</taxon>
    </lineage>
</organism>
<protein>
    <submittedName>
        <fullName evidence="4">Alpha/beta hydrolase</fullName>
    </submittedName>
    <submittedName>
        <fullName evidence="3">Epoxide hydrolase</fullName>
    </submittedName>
</protein>
<dbReference type="PRINTS" id="PR00412">
    <property type="entry name" value="EPOXHYDRLASE"/>
</dbReference>
<dbReference type="PROSITE" id="PS51318">
    <property type="entry name" value="TAT"/>
    <property type="match status" value="1"/>
</dbReference>
<dbReference type="PANTHER" id="PTHR43329">
    <property type="entry name" value="EPOXIDE HYDROLASE"/>
    <property type="match status" value="1"/>
</dbReference>
<evidence type="ECO:0000313" key="5">
    <source>
        <dbReference type="Proteomes" id="UP000014137"/>
    </source>
</evidence>
<keyword evidence="1 3" id="KW-0378">Hydrolase</keyword>
<comment type="caution">
    <text evidence="3">The sequence shown here is derived from an EMBL/GenBank/DDBJ whole genome shotgun (WGS) entry which is preliminary data.</text>
</comment>
<dbReference type="EMBL" id="ANMG01000032">
    <property type="protein sequence ID" value="EMD26528.1"/>
    <property type="molecule type" value="Genomic_DNA"/>
</dbReference>
<dbReference type="SUPFAM" id="SSF53474">
    <property type="entry name" value="alpha/beta-Hydrolases"/>
    <property type="match status" value="1"/>
</dbReference>
<dbReference type="InterPro" id="IPR029058">
    <property type="entry name" value="AB_hydrolase_fold"/>
</dbReference>
<sequence length="325" mass="34975">MVFVPADRHAGRMSPSSSRRDFIKLSAAATATVGVASLGIAGTASAAEAPRITPLRIPTPAGTFDAVAAGPRHGRKVLLLHGFPEFGIEWEHQLRALAAAGYRAVAPDQRGYSPGVRPAGIENYRLDHAVEDVRAMADALGWRRFDLVGHDWGAAVAWIAAAEHARRVRSLTAVSVPHLGAFAEALRTDPAQKDASKYMEFFRQPAPVPEDSILSSGPPKLPGVAPEKCAEYFRRLSRPGALTAALNWYRANDFEGHERRVEVPTLFIASTKDLMVAPSGIQATKNWVTGPYRLEVLEGIGHNIPEEAAEVTTSLLLAHLDSVCG</sequence>
<name>M2PPP3_9PSEU</name>
<evidence type="ECO:0000313" key="4">
    <source>
        <dbReference type="EMBL" id="OOC05659.1"/>
    </source>
</evidence>
<evidence type="ECO:0000313" key="6">
    <source>
        <dbReference type="Proteomes" id="UP000188551"/>
    </source>
</evidence>
<gene>
    <name evidence="4" type="ORF">B0293_14960</name>
    <name evidence="3" type="ORF">C791_3372</name>
</gene>
<dbReference type="InterPro" id="IPR019546">
    <property type="entry name" value="TAT_signal_bac_arc"/>
</dbReference>
<keyword evidence="6" id="KW-1185">Reference proteome</keyword>
<dbReference type="InterPro" id="IPR000639">
    <property type="entry name" value="Epox_hydrolase-like"/>
</dbReference>
<dbReference type="InterPro" id="IPR006311">
    <property type="entry name" value="TAT_signal"/>
</dbReference>
<dbReference type="Pfam" id="PF00561">
    <property type="entry name" value="Abhydrolase_1"/>
    <property type="match status" value="1"/>
</dbReference>
<proteinExistence type="predicted"/>
<dbReference type="Gene3D" id="3.40.50.1820">
    <property type="entry name" value="alpha/beta hydrolase"/>
    <property type="match status" value="1"/>
</dbReference>
<evidence type="ECO:0000259" key="2">
    <source>
        <dbReference type="Pfam" id="PF00561"/>
    </source>
</evidence>
<dbReference type="GO" id="GO:0016787">
    <property type="term" value="F:hydrolase activity"/>
    <property type="evidence" value="ECO:0007669"/>
    <property type="project" value="UniProtKB-KW"/>
</dbReference>
<dbReference type="NCBIfam" id="TIGR01409">
    <property type="entry name" value="TAT_signal_seq"/>
    <property type="match status" value="1"/>
</dbReference>
<evidence type="ECO:0000256" key="1">
    <source>
        <dbReference type="ARBA" id="ARBA00022801"/>
    </source>
</evidence>
<dbReference type="PATRIC" id="fig|1238180.3.peg.3703"/>
<dbReference type="Proteomes" id="UP000014137">
    <property type="component" value="Unassembled WGS sequence"/>
</dbReference>
<dbReference type="AlphaFoldDB" id="M2PPP3"/>
<dbReference type="EMBL" id="MUXN01000011">
    <property type="protein sequence ID" value="OOC05659.1"/>
    <property type="molecule type" value="Genomic_DNA"/>
</dbReference>
<feature type="domain" description="AB hydrolase-1" evidence="2">
    <location>
        <begin position="77"/>
        <end position="308"/>
    </location>
</feature>
<accession>M2PPP3</accession>
<reference evidence="4 6" key="2">
    <citation type="submission" date="2017-02" db="EMBL/GenBank/DDBJ databases">
        <title>Amycolatopsis azurea DSM 43854 draft genome.</title>
        <authorList>
            <person name="Mayilraj S."/>
        </authorList>
    </citation>
    <scope>NUCLEOTIDE SEQUENCE [LARGE SCALE GENOMIC DNA]</scope>
    <source>
        <strain evidence="4 6">DSM 43854</strain>
    </source>
</reference>
<evidence type="ECO:0000313" key="3">
    <source>
        <dbReference type="EMBL" id="EMD26528.1"/>
    </source>
</evidence>
<reference evidence="3 5" key="1">
    <citation type="submission" date="2012-10" db="EMBL/GenBank/DDBJ databases">
        <title>Genome assembly of Amycolatopsis azurea DSM 43854.</title>
        <authorList>
            <person name="Khatri I."/>
            <person name="Kaur I."/>
            <person name="Subramanian S."/>
            <person name="Mayilraj S."/>
        </authorList>
    </citation>
    <scope>NUCLEOTIDE SEQUENCE [LARGE SCALE GENOMIC DNA]</scope>
    <source>
        <strain evidence="3 5">DSM 43854</strain>
    </source>
</reference>
<dbReference type="Proteomes" id="UP000188551">
    <property type="component" value="Unassembled WGS sequence"/>
</dbReference>